<accession>A0AAV5TXF8</accession>
<dbReference type="Proteomes" id="UP001432027">
    <property type="component" value="Unassembled WGS sequence"/>
</dbReference>
<sequence>MPLRTRQISTHEIRYSPRSVSLAANSTTMLLSPTSRTGLSRSSLIVEERLLFKSIAKGRLNRTILRKFQL</sequence>
<evidence type="ECO:0000313" key="2">
    <source>
        <dbReference type="Proteomes" id="UP001432027"/>
    </source>
</evidence>
<name>A0AAV5TXF8_9BILA</name>
<dbReference type="AlphaFoldDB" id="A0AAV5TXF8"/>
<proteinExistence type="predicted"/>
<organism evidence="1 2">
    <name type="scientific">Pristionchus entomophagus</name>
    <dbReference type="NCBI Taxonomy" id="358040"/>
    <lineage>
        <taxon>Eukaryota</taxon>
        <taxon>Metazoa</taxon>
        <taxon>Ecdysozoa</taxon>
        <taxon>Nematoda</taxon>
        <taxon>Chromadorea</taxon>
        <taxon>Rhabditida</taxon>
        <taxon>Rhabditina</taxon>
        <taxon>Diplogasteromorpha</taxon>
        <taxon>Diplogasteroidea</taxon>
        <taxon>Neodiplogasteridae</taxon>
        <taxon>Pristionchus</taxon>
    </lineage>
</organism>
<reference evidence="1" key="1">
    <citation type="submission" date="2023-10" db="EMBL/GenBank/DDBJ databases">
        <title>Genome assembly of Pristionchus species.</title>
        <authorList>
            <person name="Yoshida K."/>
            <person name="Sommer R.J."/>
        </authorList>
    </citation>
    <scope>NUCLEOTIDE SEQUENCE</scope>
    <source>
        <strain evidence="1">RS0144</strain>
    </source>
</reference>
<gene>
    <name evidence="1" type="ORF">PENTCL1PPCAC_21115</name>
</gene>
<comment type="caution">
    <text evidence="1">The sequence shown here is derived from an EMBL/GenBank/DDBJ whole genome shotgun (WGS) entry which is preliminary data.</text>
</comment>
<evidence type="ECO:0000313" key="1">
    <source>
        <dbReference type="EMBL" id="GMS98940.1"/>
    </source>
</evidence>
<keyword evidence="2" id="KW-1185">Reference proteome</keyword>
<dbReference type="EMBL" id="BTSX01000005">
    <property type="protein sequence ID" value="GMS98940.1"/>
    <property type="molecule type" value="Genomic_DNA"/>
</dbReference>
<protein>
    <submittedName>
        <fullName evidence="1">Uncharacterized protein</fullName>
    </submittedName>
</protein>